<protein>
    <submittedName>
        <fullName evidence="2">Uncharacterized protein</fullName>
    </submittedName>
</protein>
<dbReference type="KEGG" id="sre:PTSG_13211"/>
<name>F2UTI9_SALR5</name>
<dbReference type="InParanoid" id="F2UTI9"/>
<dbReference type="AlphaFoldDB" id="F2UTI9"/>
<feature type="compositionally biased region" description="Basic and acidic residues" evidence="1">
    <location>
        <begin position="21"/>
        <end position="38"/>
    </location>
</feature>
<dbReference type="EMBL" id="GL833051">
    <property type="protein sequence ID" value="EGD83711.1"/>
    <property type="molecule type" value="Genomic_DNA"/>
</dbReference>
<dbReference type="RefSeq" id="XP_004987514.1">
    <property type="nucleotide sequence ID" value="XM_004987457.1"/>
</dbReference>
<organism evidence="3">
    <name type="scientific">Salpingoeca rosetta (strain ATCC 50818 / BSB-021)</name>
    <dbReference type="NCBI Taxonomy" id="946362"/>
    <lineage>
        <taxon>Eukaryota</taxon>
        <taxon>Choanoflagellata</taxon>
        <taxon>Craspedida</taxon>
        <taxon>Salpingoecidae</taxon>
        <taxon>Salpingoeca</taxon>
    </lineage>
</organism>
<reference evidence="2" key="1">
    <citation type="submission" date="2009-08" db="EMBL/GenBank/DDBJ databases">
        <title>Annotation of Salpingoeca rosetta.</title>
        <authorList>
            <consortium name="The Broad Institute Genome Sequencing Platform"/>
            <person name="Russ C."/>
            <person name="Cuomo C."/>
            <person name="Burger G."/>
            <person name="Gray M.W."/>
            <person name="Holland P.W.H."/>
            <person name="King N."/>
            <person name="Lang F.B.F."/>
            <person name="Roger A.J."/>
            <person name="Ruiz-Trillo I."/>
            <person name="Young S.K."/>
            <person name="Zeng Q."/>
            <person name="Gargeya S."/>
            <person name="Alvarado L."/>
            <person name="Berlin A."/>
            <person name="Chapman S.B."/>
            <person name="Chen Z."/>
            <person name="Freedman E."/>
            <person name="Gellesch M."/>
            <person name="Goldberg J."/>
            <person name="Griggs A."/>
            <person name="Gujja S."/>
            <person name="Heilman E."/>
            <person name="Heiman D."/>
            <person name="Howarth C."/>
            <person name="Mehta T."/>
            <person name="Neiman D."/>
            <person name="Pearson M."/>
            <person name="Roberts A."/>
            <person name="Saif S."/>
            <person name="Shea T."/>
            <person name="Shenoy N."/>
            <person name="Sisk P."/>
            <person name="Stolte C."/>
            <person name="Sykes S."/>
            <person name="White J."/>
            <person name="Yandava C."/>
            <person name="Haas B."/>
            <person name="Nusbaum C."/>
            <person name="Birren B."/>
        </authorList>
    </citation>
    <scope>NUCLEOTIDE SEQUENCE [LARGE SCALE GENOMIC DNA]</scope>
    <source>
        <strain evidence="2">ATCC 50818</strain>
    </source>
</reference>
<feature type="compositionally biased region" description="Basic and acidic residues" evidence="1">
    <location>
        <begin position="123"/>
        <end position="148"/>
    </location>
</feature>
<evidence type="ECO:0000313" key="2">
    <source>
        <dbReference type="EMBL" id="EGD83711.1"/>
    </source>
</evidence>
<gene>
    <name evidence="2" type="ORF">PTSG_13211</name>
</gene>
<feature type="compositionally biased region" description="Basic residues" evidence="1">
    <location>
        <begin position="110"/>
        <end position="121"/>
    </location>
</feature>
<dbReference type="GeneID" id="16068034"/>
<feature type="compositionally biased region" description="Polar residues" evidence="1">
    <location>
        <begin position="98"/>
        <end position="107"/>
    </location>
</feature>
<sequence length="165" mass="18301">MPRRMTVGSGARDMRRSKRCTKSEAKKEAHELADKYGRDKCATYKELADMFPMDDEQDGEPDIFDLYDNVKEDADEEDAAEASTSQDAGQASGEDAAETSTSSSQGGASKPKKTKGKKVKWPKLQDKVEKERQAIMEEAKRLGDSRTEPDPRHIIIIYNPVSGNG</sequence>
<evidence type="ECO:0000256" key="1">
    <source>
        <dbReference type="SAM" id="MobiDB-lite"/>
    </source>
</evidence>
<dbReference type="Proteomes" id="UP000007799">
    <property type="component" value="Unassembled WGS sequence"/>
</dbReference>
<feature type="region of interest" description="Disordered" evidence="1">
    <location>
        <begin position="1"/>
        <end position="38"/>
    </location>
</feature>
<keyword evidence="3" id="KW-1185">Reference proteome</keyword>
<feature type="region of interest" description="Disordered" evidence="1">
    <location>
        <begin position="52"/>
        <end position="148"/>
    </location>
</feature>
<proteinExistence type="predicted"/>
<feature type="non-terminal residue" evidence="2">
    <location>
        <position position="165"/>
    </location>
</feature>
<evidence type="ECO:0000313" key="3">
    <source>
        <dbReference type="Proteomes" id="UP000007799"/>
    </source>
</evidence>
<accession>F2UTI9</accession>
<feature type="compositionally biased region" description="Acidic residues" evidence="1">
    <location>
        <begin position="52"/>
        <end position="65"/>
    </location>
</feature>